<dbReference type="AlphaFoldDB" id="A0A1I8ERL2"/>
<dbReference type="Gene3D" id="3.30.1120.50">
    <property type="entry name" value="Pepsin inhibitor-3"/>
    <property type="match status" value="1"/>
</dbReference>
<protein>
    <recommendedName>
        <fullName evidence="3">Pepsin inhibitor-3-like repeated domain-containing protein</fullName>
    </recommendedName>
</protein>
<name>A0A1I8ERL2_WUCBA</name>
<keyword evidence="1" id="KW-0732">Signal</keyword>
<evidence type="ECO:0000256" key="1">
    <source>
        <dbReference type="SAM" id="SignalP"/>
    </source>
</evidence>
<accession>A0A1I8ERL2</accession>
<proteinExistence type="predicted"/>
<reference evidence="2" key="1">
    <citation type="submission" date="2016-11" db="UniProtKB">
        <authorList>
            <consortium name="WormBaseParasite"/>
        </authorList>
    </citation>
    <scope>IDENTIFICATION</scope>
    <source>
        <strain evidence="2">pt0022</strain>
    </source>
</reference>
<sequence length="223" mass="25373">MILSSTFYVVLVIVNAVIHTEGTSVSWSFSSFIIHFNNTICKVQDGVLSINNKVIGKLTEQQKEELEKFTNRTDQWSSQLHQRIQEFFGRVFGSVKSMWDNALNFRSELPQASMSDDVTTGNKLENQGDDDPSIFSVLDPPSFCKEYCSLKQYNSIYADGLILQQPLMRLHYVEEDKALHEIDLLTSSHVVSRCLTQHIYIEASTTLSGKGLTKKSNIVFKRH</sequence>
<dbReference type="InterPro" id="IPR038412">
    <property type="entry name" value="Pepsin-I3_sf"/>
</dbReference>
<evidence type="ECO:0000313" key="2">
    <source>
        <dbReference type="WBParaSite" id="maker-PairedContig_432-snap-gene-0.12-mRNA-1"/>
    </source>
</evidence>
<evidence type="ECO:0008006" key="3">
    <source>
        <dbReference type="Google" id="ProtNLM"/>
    </source>
</evidence>
<feature type="signal peptide" evidence="1">
    <location>
        <begin position="1"/>
        <end position="22"/>
    </location>
</feature>
<dbReference type="WBParaSite" id="maker-PairedContig_432-snap-gene-0.12-mRNA-1">
    <property type="protein sequence ID" value="maker-PairedContig_432-snap-gene-0.12-mRNA-1"/>
    <property type="gene ID" value="maker-PairedContig_432-snap-gene-0.12"/>
</dbReference>
<organism evidence="2">
    <name type="scientific">Wuchereria bancrofti</name>
    <dbReference type="NCBI Taxonomy" id="6293"/>
    <lineage>
        <taxon>Eukaryota</taxon>
        <taxon>Metazoa</taxon>
        <taxon>Ecdysozoa</taxon>
        <taxon>Nematoda</taxon>
        <taxon>Chromadorea</taxon>
        <taxon>Rhabditida</taxon>
        <taxon>Spirurina</taxon>
        <taxon>Spiruromorpha</taxon>
        <taxon>Filarioidea</taxon>
        <taxon>Onchocercidae</taxon>
        <taxon>Wuchereria</taxon>
    </lineage>
</organism>
<feature type="chain" id="PRO_5042519570" description="Pepsin inhibitor-3-like repeated domain-containing protein" evidence="1">
    <location>
        <begin position="23"/>
        <end position="223"/>
    </location>
</feature>